<gene>
    <name evidence="2" type="ORF">AURANDRAFT_54478</name>
</gene>
<dbReference type="GO" id="GO:0004722">
    <property type="term" value="F:protein serine/threonine phosphatase activity"/>
    <property type="evidence" value="ECO:0007669"/>
    <property type="project" value="InterPro"/>
</dbReference>
<name>F0YGM1_AURAN</name>
<dbReference type="SMART" id="SM00332">
    <property type="entry name" value="PP2Cc"/>
    <property type="match status" value="1"/>
</dbReference>
<dbReference type="InterPro" id="IPR036457">
    <property type="entry name" value="PPM-type-like_dom_sf"/>
</dbReference>
<protein>
    <recommendedName>
        <fullName evidence="1">PPM-type phosphatase domain-containing protein</fullName>
    </recommendedName>
</protein>
<dbReference type="AlphaFoldDB" id="F0YGM1"/>
<sequence>MEHVADQILEREPRISIPDLLVQTNETVDRNLHKNFHIPSDDSGSTAVSVLAIGSTLYCSNVGDSRCILGVRNPAGKVVPKALSSDQTLYRADERQRVLDLGGRIDQNGDPPRIWLQKKFEPGCAFSRSLGDKIAETVGCVATPEIMAHELSDDDVVCIIASDGVWEFLTNQNVVDICLATLDPYTASYKIVSTAYQEWYEQEERIDDISVIVLFFGRHEMQQNNDQNVRLDTLPKRSRRGSHAKLAVEFEKTASILPVEERNTRRGSFSRLGFSKTRGSMDA</sequence>
<dbReference type="eggNOG" id="KOG0698">
    <property type="taxonomic scope" value="Eukaryota"/>
</dbReference>
<reference evidence="2 3" key="1">
    <citation type="journal article" date="2011" name="Proc. Natl. Acad. Sci. U.S.A.">
        <title>Niche of harmful alga Aureococcus anophagefferens revealed through ecogenomics.</title>
        <authorList>
            <person name="Gobler C.J."/>
            <person name="Berry D.L."/>
            <person name="Dyhrman S.T."/>
            <person name="Wilhelm S.W."/>
            <person name="Salamov A."/>
            <person name="Lobanov A.V."/>
            <person name="Zhang Y."/>
            <person name="Collier J.L."/>
            <person name="Wurch L.L."/>
            <person name="Kustka A.B."/>
            <person name="Dill B.D."/>
            <person name="Shah M."/>
            <person name="VerBerkmoes N.C."/>
            <person name="Kuo A."/>
            <person name="Terry A."/>
            <person name="Pangilinan J."/>
            <person name="Lindquist E.A."/>
            <person name="Lucas S."/>
            <person name="Paulsen I.T."/>
            <person name="Hattenrath-Lehmann T.K."/>
            <person name="Talmage S.C."/>
            <person name="Walker E.A."/>
            <person name="Koch F."/>
            <person name="Burson A.M."/>
            <person name="Marcoval M.A."/>
            <person name="Tang Y.Z."/>
            <person name="Lecleir G.R."/>
            <person name="Coyne K.J."/>
            <person name="Berg G.M."/>
            <person name="Bertrand E.M."/>
            <person name="Saito M.A."/>
            <person name="Gladyshev V.N."/>
            <person name="Grigoriev I.V."/>
        </authorList>
    </citation>
    <scope>NUCLEOTIDE SEQUENCE [LARGE SCALE GENOMIC DNA]</scope>
    <source>
        <strain evidence="3">CCMP 1984</strain>
    </source>
</reference>
<keyword evidence="3" id="KW-1185">Reference proteome</keyword>
<dbReference type="PANTHER" id="PTHR47992">
    <property type="entry name" value="PROTEIN PHOSPHATASE"/>
    <property type="match status" value="1"/>
</dbReference>
<dbReference type="PROSITE" id="PS51746">
    <property type="entry name" value="PPM_2"/>
    <property type="match status" value="1"/>
</dbReference>
<dbReference type="EMBL" id="GL833139">
    <property type="protein sequence ID" value="EGB05772.1"/>
    <property type="molecule type" value="Genomic_DNA"/>
</dbReference>
<evidence type="ECO:0000313" key="3">
    <source>
        <dbReference type="Proteomes" id="UP000002729"/>
    </source>
</evidence>
<dbReference type="KEGG" id="aaf:AURANDRAFT_54478"/>
<evidence type="ECO:0000313" key="2">
    <source>
        <dbReference type="EMBL" id="EGB05772.1"/>
    </source>
</evidence>
<accession>F0YGM1</accession>
<feature type="domain" description="PPM-type phosphatase" evidence="1">
    <location>
        <begin position="1"/>
        <end position="216"/>
    </location>
</feature>
<evidence type="ECO:0000259" key="1">
    <source>
        <dbReference type="PROSITE" id="PS51746"/>
    </source>
</evidence>
<dbReference type="Proteomes" id="UP000002729">
    <property type="component" value="Unassembled WGS sequence"/>
</dbReference>
<dbReference type="GeneID" id="20222393"/>
<dbReference type="InterPro" id="IPR001932">
    <property type="entry name" value="PPM-type_phosphatase-like_dom"/>
</dbReference>
<dbReference type="Pfam" id="PF00481">
    <property type="entry name" value="PP2C"/>
    <property type="match status" value="1"/>
</dbReference>
<dbReference type="SUPFAM" id="SSF81606">
    <property type="entry name" value="PP2C-like"/>
    <property type="match status" value="1"/>
</dbReference>
<dbReference type="Gene3D" id="3.60.40.10">
    <property type="entry name" value="PPM-type phosphatase domain"/>
    <property type="match status" value="1"/>
</dbReference>
<dbReference type="CDD" id="cd00143">
    <property type="entry name" value="PP2Cc"/>
    <property type="match status" value="1"/>
</dbReference>
<dbReference type="InParanoid" id="F0YGM1"/>
<dbReference type="OrthoDB" id="10264738at2759"/>
<proteinExistence type="predicted"/>
<dbReference type="RefSeq" id="XP_009039611.1">
    <property type="nucleotide sequence ID" value="XM_009041363.1"/>
</dbReference>
<organism evidence="3">
    <name type="scientific">Aureococcus anophagefferens</name>
    <name type="common">Harmful bloom alga</name>
    <dbReference type="NCBI Taxonomy" id="44056"/>
    <lineage>
        <taxon>Eukaryota</taxon>
        <taxon>Sar</taxon>
        <taxon>Stramenopiles</taxon>
        <taxon>Ochrophyta</taxon>
        <taxon>Pelagophyceae</taxon>
        <taxon>Pelagomonadales</taxon>
        <taxon>Pelagomonadaceae</taxon>
        <taxon>Aureococcus</taxon>
    </lineage>
</organism>
<dbReference type="InterPro" id="IPR015655">
    <property type="entry name" value="PP2C"/>
</dbReference>